<dbReference type="InterPro" id="IPR038375">
    <property type="entry name" value="NDUFAF7_sf"/>
</dbReference>
<keyword evidence="2" id="KW-0808">Transferase</keyword>
<keyword evidence="4" id="KW-1185">Reference proteome</keyword>
<dbReference type="Proteomes" id="UP000005387">
    <property type="component" value="Unassembled WGS sequence"/>
</dbReference>
<evidence type="ECO:0000256" key="2">
    <source>
        <dbReference type="ARBA" id="ARBA00022679"/>
    </source>
</evidence>
<dbReference type="eggNOG" id="COG1565">
    <property type="taxonomic scope" value="Bacteria"/>
</dbReference>
<dbReference type="STRING" id="717606.PaecuDRAFT_0314"/>
<dbReference type="GO" id="GO:0032259">
    <property type="term" value="P:methylation"/>
    <property type="evidence" value="ECO:0007669"/>
    <property type="project" value="UniProtKB-KW"/>
</dbReference>
<dbReference type="AlphaFoldDB" id="E0I3D9"/>
<dbReference type="Pfam" id="PF02636">
    <property type="entry name" value="Methyltransf_28"/>
    <property type="match status" value="1"/>
</dbReference>
<dbReference type="EMBL" id="AEDD01000001">
    <property type="protein sequence ID" value="EFM12803.1"/>
    <property type="molecule type" value="Genomic_DNA"/>
</dbReference>
<organism evidence="3 4">
    <name type="scientific">Paenibacillus curdlanolyticus YK9</name>
    <dbReference type="NCBI Taxonomy" id="717606"/>
    <lineage>
        <taxon>Bacteria</taxon>
        <taxon>Bacillati</taxon>
        <taxon>Bacillota</taxon>
        <taxon>Bacilli</taxon>
        <taxon>Bacillales</taxon>
        <taxon>Paenibacillaceae</taxon>
        <taxon>Paenibacillus</taxon>
    </lineage>
</organism>
<gene>
    <name evidence="3" type="ORF">PaecuDRAFT_0314</name>
</gene>
<dbReference type="Gene3D" id="3.40.50.12710">
    <property type="match status" value="1"/>
</dbReference>
<proteinExistence type="predicted"/>
<dbReference type="RefSeq" id="WP_006036331.1">
    <property type="nucleotide sequence ID" value="NZ_AEDD01000001.1"/>
</dbReference>
<reference evidence="3 4" key="1">
    <citation type="submission" date="2010-07" db="EMBL/GenBank/DDBJ databases">
        <title>The draft genome of Paenibacillus curdlanolyticus YK9.</title>
        <authorList>
            <consortium name="US DOE Joint Genome Institute (JGI-PGF)"/>
            <person name="Lucas S."/>
            <person name="Copeland A."/>
            <person name="Lapidus A."/>
            <person name="Cheng J.-F."/>
            <person name="Bruce D."/>
            <person name="Goodwin L."/>
            <person name="Pitluck S."/>
            <person name="Land M.L."/>
            <person name="Hauser L."/>
            <person name="Chang Y.-J."/>
            <person name="Jeffries C."/>
            <person name="Anderson I.J."/>
            <person name="Johnson E."/>
            <person name="Loganathan U."/>
            <person name="Mulhopadhyay B."/>
            <person name="Kyrpides N."/>
            <person name="Woyke T.J."/>
        </authorList>
    </citation>
    <scope>NUCLEOTIDE SEQUENCE [LARGE SCALE GENOMIC DNA]</scope>
    <source>
        <strain evidence="3 4">YK9</strain>
    </source>
</reference>
<accession>E0I3D9</accession>
<protein>
    <recommendedName>
        <fullName evidence="5">SAM-dependent methyltransferase</fullName>
    </recommendedName>
</protein>
<dbReference type="PANTHER" id="PTHR12049:SF7">
    <property type="entry name" value="PROTEIN ARGININE METHYLTRANSFERASE NDUFAF7, MITOCHONDRIAL"/>
    <property type="match status" value="1"/>
</dbReference>
<dbReference type="SUPFAM" id="SSF53335">
    <property type="entry name" value="S-adenosyl-L-methionine-dependent methyltransferases"/>
    <property type="match status" value="1"/>
</dbReference>
<evidence type="ECO:0000256" key="1">
    <source>
        <dbReference type="ARBA" id="ARBA00022603"/>
    </source>
</evidence>
<name>E0I3D9_9BACL</name>
<evidence type="ECO:0008006" key="5">
    <source>
        <dbReference type="Google" id="ProtNLM"/>
    </source>
</evidence>
<sequence length="403" mass="44501">MSDRLEPPTAIAAKIAEVIQREGAAAAPSKAISFQRYMEICLYDEQWGYYRSGEIRTGVDGDFYTSAAIGGLMGELWARGLRDQAIGQQREAASLHIGEWGAGAGAMAARMLQCWASESPEWLSKLHFLTVDDHPKHVAATRSRIVQAVTDTGHAPLSMFHFSSTEAFDYLKNVANDASVMIVANELLDAMPVHRVVRHEGALMELGVCVQENEPGIGFGYAYMPLSTPALAASLEADGIPLAEGQETEINLAAEAWLAQMGRVIQSGMLLIMDYGHEADEYRAEHRMQGTLLCYKNHVAHNNPFLAPSEQDLTAHVNFTAMQRAARRAGWEVAYMETQKQFLIDHGILELLAEDAGRDPFSATAKRNRAIRQLLLSDNMSEAFKVMIVTKGSFRWKAIDLQD</sequence>
<dbReference type="OrthoDB" id="9794208at2"/>
<keyword evidence="1" id="KW-0489">Methyltransferase</keyword>
<dbReference type="GO" id="GO:0035243">
    <property type="term" value="F:protein-arginine omega-N symmetric methyltransferase activity"/>
    <property type="evidence" value="ECO:0007669"/>
    <property type="project" value="TreeGrafter"/>
</dbReference>
<dbReference type="InterPro" id="IPR029063">
    <property type="entry name" value="SAM-dependent_MTases_sf"/>
</dbReference>
<dbReference type="InterPro" id="IPR003788">
    <property type="entry name" value="NDUFAF7"/>
</dbReference>
<dbReference type="PANTHER" id="PTHR12049">
    <property type="entry name" value="PROTEIN ARGININE METHYLTRANSFERASE NDUFAF7, MITOCHONDRIAL"/>
    <property type="match status" value="1"/>
</dbReference>
<evidence type="ECO:0000313" key="3">
    <source>
        <dbReference type="EMBL" id="EFM12803.1"/>
    </source>
</evidence>
<evidence type="ECO:0000313" key="4">
    <source>
        <dbReference type="Proteomes" id="UP000005387"/>
    </source>
</evidence>